<dbReference type="Proteomes" id="UP000634919">
    <property type="component" value="Unassembled WGS sequence"/>
</dbReference>
<sequence length="474" mass="49088">GNFENLDTTATADVVVADTPDTVKVDIHAIVTKTSVINVDNVSTSQSFVVKAYGVDGKPADISTVRGTDHDGFGVAGAASGDDKELGYSNGKSEKIAIEFKNEVKNFDVQFAWRHNGEAAKVEFFDAAGKSVGWAIVSGGGSSTEALVKYYDASGNLTRTEKAAGGSDKVDLAYTFEPGSGQTFASAVFSAVGAGDDYLIHSIAYREVVAGGVQSISGVSDVTFEFRTTHAPDPSKYDFVNTFPTAQVDIAGQIYRVQLDANGYGKLSVITDGSTDLQATVVAVDGNFEHVDVPASLTLTATDVVARDDALQGGEGNDILVGGLGNDNLSGGAGKDILIGGKGHDTLLGGPGDDIFVWLKNDAGTAQAPAKDVIKDFGEGGAAKGNDALDLRDLLQGEENSGDLSKFLHIDRAGSNTVVKVSSSGVLASNGNGFDQQITLEGVKWTDPGNDAGAQNALIKQLIAQGKLLVDGNH</sequence>
<dbReference type="PROSITE" id="PS00330">
    <property type="entry name" value="HEMOLYSIN_CALCIUM"/>
    <property type="match status" value="3"/>
</dbReference>
<dbReference type="RefSeq" id="WP_191721461.1">
    <property type="nucleotide sequence ID" value="NZ_JACSQK010000001.1"/>
</dbReference>
<keyword evidence="4" id="KW-1185">Reference proteome</keyword>
<proteinExistence type="predicted"/>
<dbReference type="EMBL" id="JACSQK010000001">
    <property type="protein sequence ID" value="MBD7959041.1"/>
    <property type="molecule type" value="Genomic_DNA"/>
</dbReference>
<dbReference type="Gene3D" id="2.150.10.10">
    <property type="entry name" value="Serralysin-like metalloprotease, C-terminal"/>
    <property type="match status" value="1"/>
</dbReference>
<reference evidence="3 4" key="1">
    <citation type="submission" date="2020-08" db="EMBL/GenBank/DDBJ databases">
        <title>A Genomic Blueprint of the Chicken Gut Microbiome.</title>
        <authorList>
            <person name="Gilroy R."/>
            <person name="Ravi A."/>
            <person name="Getino M."/>
            <person name="Pursley I."/>
            <person name="Horton D.L."/>
            <person name="Alikhan N.-F."/>
            <person name="Baker D."/>
            <person name="Gharbi K."/>
            <person name="Hall N."/>
            <person name="Watson M."/>
            <person name="Adriaenssens E.M."/>
            <person name="Foster-Nyarko E."/>
            <person name="Jarju S."/>
            <person name="Secka A."/>
            <person name="Antonio M."/>
            <person name="Oren A."/>
            <person name="Chaudhuri R."/>
            <person name="La Ragione R.M."/>
            <person name="Hildebrand F."/>
            <person name="Pallen M.J."/>
        </authorList>
    </citation>
    <scope>NUCLEOTIDE SEQUENCE [LARGE SCALE GENOMIC DNA]</scope>
    <source>
        <strain evidence="3 4">Sa2CVA6</strain>
    </source>
</reference>
<feature type="non-terminal residue" evidence="3">
    <location>
        <position position="1"/>
    </location>
</feature>
<name>A0ABR8S6G3_9BURK</name>
<dbReference type="PRINTS" id="PR00313">
    <property type="entry name" value="CABNDNGRPT"/>
</dbReference>
<gene>
    <name evidence="3" type="ORF">H9646_00960</name>
</gene>
<dbReference type="InterPro" id="IPR050557">
    <property type="entry name" value="RTX_toxin/Mannuronan_C5-epim"/>
</dbReference>
<evidence type="ECO:0000256" key="1">
    <source>
        <dbReference type="ARBA" id="ARBA00004613"/>
    </source>
</evidence>
<dbReference type="PANTHER" id="PTHR38340">
    <property type="entry name" value="S-LAYER PROTEIN"/>
    <property type="match status" value="1"/>
</dbReference>
<organism evidence="3 4">
    <name type="scientific">Comamonas avium</name>
    <dbReference type="NCBI Taxonomy" id="2762231"/>
    <lineage>
        <taxon>Bacteria</taxon>
        <taxon>Pseudomonadati</taxon>
        <taxon>Pseudomonadota</taxon>
        <taxon>Betaproteobacteria</taxon>
        <taxon>Burkholderiales</taxon>
        <taxon>Comamonadaceae</taxon>
        <taxon>Comamonas</taxon>
    </lineage>
</organism>
<dbReference type="NCBIfam" id="TIGR03661">
    <property type="entry name" value="T1SS_VCA0849"/>
    <property type="match status" value="1"/>
</dbReference>
<evidence type="ECO:0000313" key="3">
    <source>
        <dbReference type="EMBL" id="MBD7959041.1"/>
    </source>
</evidence>
<dbReference type="Pfam" id="PF00353">
    <property type="entry name" value="HemolysinCabind"/>
    <property type="match status" value="1"/>
</dbReference>
<dbReference type="SUPFAM" id="SSF51120">
    <property type="entry name" value="beta-Roll"/>
    <property type="match status" value="1"/>
</dbReference>
<evidence type="ECO:0000256" key="2">
    <source>
        <dbReference type="ARBA" id="ARBA00022525"/>
    </source>
</evidence>
<dbReference type="InterPro" id="IPR001343">
    <property type="entry name" value="Hemolysn_Ca-bd"/>
</dbReference>
<protein>
    <submittedName>
        <fullName evidence="3">Type I secretion C-terminal target domain-containing protein</fullName>
    </submittedName>
</protein>
<accession>A0ABR8S6G3</accession>
<evidence type="ECO:0000313" key="4">
    <source>
        <dbReference type="Proteomes" id="UP000634919"/>
    </source>
</evidence>
<comment type="caution">
    <text evidence="3">The sequence shown here is derived from an EMBL/GenBank/DDBJ whole genome shotgun (WGS) entry which is preliminary data.</text>
</comment>
<dbReference type="InterPro" id="IPR011049">
    <property type="entry name" value="Serralysin-like_metalloprot_C"/>
</dbReference>
<comment type="subcellular location">
    <subcellularLocation>
        <location evidence="1">Secreted</location>
    </subcellularLocation>
</comment>
<dbReference type="InterPro" id="IPR018511">
    <property type="entry name" value="Hemolysin-typ_Ca-bd_CS"/>
</dbReference>
<dbReference type="PANTHER" id="PTHR38340:SF1">
    <property type="entry name" value="S-LAYER PROTEIN"/>
    <property type="match status" value="1"/>
</dbReference>
<keyword evidence="2" id="KW-0964">Secreted</keyword>
<dbReference type="InterPro" id="IPR019960">
    <property type="entry name" value="T1SS_VCA0849"/>
</dbReference>